<gene>
    <name evidence="3" type="ORF">DCAF_LOCUS692</name>
</gene>
<dbReference type="InterPro" id="IPR004883">
    <property type="entry name" value="LOB"/>
</dbReference>
<dbReference type="PROSITE" id="PS50891">
    <property type="entry name" value="LOB"/>
    <property type="match status" value="1"/>
</dbReference>
<comment type="caution">
    <text evidence="3">The sequence shown here is derived from an EMBL/GenBank/DDBJ whole genome shotgun (WGS) entry which is preliminary data.</text>
</comment>
<name>A0AAV1QSU1_9ROSI</name>
<dbReference type="EMBL" id="CAWUPB010000058">
    <property type="protein sequence ID" value="CAK7323076.1"/>
    <property type="molecule type" value="Genomic_DNA"/>
</dbReference>
<protein>
    <recommendedName>
        <fullName evidence="2">LOB domain-containing protein</fullName>
    </recommendedName>
</protein>
<dbReference type="PANTHER" id="PTHR31301:SF21">
    <property type="entry name" value="LOB DOMAIN-CONTAINING PROTEIN 27-RELATED"/>
    <property type="match status" value="1"/>
</dbReference>
<evidence type="ECO:0000313" key="4">
    <source>
        <dbReference type="Proteomes" id="UP001314170"/>
    </source>
</evidence>
<feature type="domain" description="LOB" evidence="2">
    <location>
        <begin position="1"/>
        <end position="57"/>
    </location>
</feature>
<reference evidence="3 4" key="1">
    <citation type="submission" date="2024-01" db="EMBL/GenBank/DDBJ databases">
        <authorList>
            <person name="Waweru B."/>
        </authorList>
    </citation>
    <scope>NUCLEOTIDE SEQUENCE [LARGE SCALE GENOMIC DNA]</scope>
</reference>
<sequence>MLRHLRDDQKEEAMRSVKYQSNMRARFPVHGCLEIIWQLNYHLRQTIEELHYVNAQLAIFYDHKSPNYSEFSVAECDYDQHHLGINSMPQSDQFLQEHPIQQQEEMQISIYDCDNMIFDTIADDKQSRRQDSKPRYALSSRTT</sequence>
<keyword evidence="4" id="KW-1185">Reference proteome</keyword>
<evidence type="ECO:0000313" key="3">
    <source>
        <dbReference type="EMBL" id="CAK7323076.1"/>
    </source>
</evidence>
<evidence type="ECO:0000259" key="2">
    <source>
        <dbReference type="PROSITE" id="PS50891"/>
    </source>
</evidence>
<dbReference type="AlphaFoldDB" id="A0AAV1QSU1"/>
<organism evidence="3 4">
    <name type="scientific">Dovyalis caffra</name>
    <dbReference type="NCBI Taxonomy" id="77055"/>
    <lineage>
        <taxon>Eukaryota</taxon>
        <taxon>Viridiplantae</taxon>
        <taxon>Streptophyta</taxon>
        <taxon>Embryophyta</taxon>
        <taxon>Tracheophyta</taxon>
        <taxon>Spermatophyta</taxon>
        <taxon>Magnoliopsida</taxon>
        <taxon>eudicotyledons</taxon>
        <taxon>Gunneridae</taxon>
        <taxon>Pentapetalae</taxon>
        <taxon>rosids</taxon>
        <taxon>fabids</taxon>
        <taxon>Malpighiales</taxon>
        <taxon>Salicaceae</taxon>
        <taxon>Flacourtieae</taxon>
        <taxon>Dovyalis</taxon>
    </lineage>
</organism>
<evidence type="ECO:0000256" key="1">
    <source>
        <dbReference type="ARBA" id="ARBA00005474"/>
    </source>
</evidence>
<accession>A0AAV1QSU1</accession>
<dbReference type="PANTHER" id="PTHR31301">
    <property type="entry name" value="LOB DOMAIN-CONTAINING PROTEIN 4-RELATED"/>
    <property type="match status" value="1"/>
</dbReference>
<comment type="similarity">
    <text evidence="1">Belongs to the LOB domain-containing protein family.</text>
</comment>
<dbReference type="Pfam" id="PF03195">
    <property type="entry name" value="LOB"/>
    <property type="match status" value="1"/>
</dbReference>
<dbReference type="Proteomes" id="UP001314170">
    <property type="component" value="Unassembled WGS sequence"/>
</dbReference>
<proteinExistence type="inferred from homology"/>